<proteinExistence type="predicted"/>
<organism evidence="1 2">
    <name type="scientific">Bacillus xiapuensis</name>
    <dbReference type="NCBI Taxonomy" id="2014075"/>
    <lineage>
        <taxon>Bacteria</taxon>
        <taxon>Bacillati</taxon>
        <taxon>Bacillota</taxon>
        <taxon>Bacilli</taxon>
        <taxon>Bacillales</taxon>
        <taxon>Bacillaceae</taxon>
        <taxon>Bacillus</taxon>
    </lineage>
</organism>
<dbReference type="RefSeq" id="WP_327967196.1">
    <property type="nucleotide sequence ID" value="NZ_JARMQG010000084.1"/>
</dbReference>
<evidence type="ECO:0000313" key="1">
    <source>
        <dbReference type="EMBL" id="MED3562292.1"/>
    </source>
</evidence>
<gene>
    <name evidence="1" type="ORF">P4447_07475</name>
</gene>
<comment type="caution">
    <text evidence="1">The sequence shown here is derived from an EMBL/GenBank/DDBJ whole genome shotgun (WGS) entry which is preliminary data.</text>
</comment>
<accession>A0ABU6N7U2</accession>
<sequence>MNEIKVKYTKSISTAVEKELKKLVNKNILPVFDLWETVEQEGKYIVKLMLSSKKFRNIQVIKEFPSIIDQENKQVILYI</sequence>
<keyword evidence="2" id="KW-1185">Reference proteome</keyword>
<name>A0ABU6N7U2_9BACI</name>
<evidence type="ECO:0000313" key="2">
    <source>
        <dbReference type="Proteomes" id="UP001330749"/>
    </source>
</evidence>
<reference evidence="1 2" key="1">
    <citation type="submission" date="2023-03" db="EMBL/GenBank/DDBJ databases">
        <title>Bacillus Genome Sequencing.</title>
        <authorList>
            <person name="Dunlap C."/>
        </authorList>
    </citation>
    <scope>NUCLEOTIDE SEQUENCE [LARGE SCALE GENOMIC DNA]</scope>
    <source>
        <strain evidence="1 2">B-14544</strain>
    </source>
</reference>
<dbReference type="Proteomes" id="UP001330749">
    <property type="component" value="Unassembled WGS sequence"/>
</dbReference>
<dbReference type="EMBL" id="JARMQG010000084">
    <property type="protein sequence ID" value="MED3562292.1"/>
    <property type="molecule type" value="Genomic_DNA"/>
</dbReference>
<protein>
    <submittedName>
        <fullName evidence="1">Uncharacterized protein</fullName>
    </submittedName>
</protein>